<accession>A0ABY3X5H6</accession>
<keyword evidence="6" id="KW-1003">Cell membrane</keyword>
<evidence type="ECO:0000256" key="6">
    <source>
        <dbReference type="ARBA" id="ARBA00022475"/>
    </source>
</evidence>
<comment type="subunit">
    <text evidence="11">Component of the lipopolysaccharide transport and assembly complex. The LptBFG transporter is composed of two ATP-binding proteins (LptB) and two transmembrane proteins (LptF and LptG).</text>
</comment>
<dbReference type="PANTHER" id="PTHR33529:SF7">
    <property type="entry name" value="LIPOPOLYSACCHARIDE EXPORT SYSTEM PERMEASE PROTEIN LPTF"/>
    <property type="match status" value="1"/>
</dbReference>
<feature type="transmembrane region" description="Helical" evidence="12">
    <location>
        <begin position="56"/>
        <end position="78"/>
    </location>
</feature>
<evidence type="ECO:0000313" key="14">
    <source>
        <dbReference type="Proteomes" id="UP000829542"/>
    </source>
</evidence>
<protein>
    <recommendedName>
        <fullName evidence="4">Lipopolysaccharide export system permease protein LptF</fullName>
    </recommendedName>
</protein>
<feature type="transmembrane region" description="Helical" evidence="12">
    <location>
        <begin position="315"/>
        <end position="337"/>
    </location>
</feature>
<evidence type="ECO:0000256" key="11">
    <source>
        <dbReference type="ARBA" id="ARBA00026081"/>
    </source>
</evidence>
<evidence type="ECO:0000256" key="2">
    <source>
        <dbReference type="ARBA" id="ARBA00004429"/>
    </source>
</evidence>
<evidence type="ECO:0000256" key="7">
    <source>
        <dbReference type="ARBA" id="ARBA00022519"/>
    </source>
</evidence>
<reference evidence="13 14" key="1">
    <citation type="submission" date="2022-03" db="EMBL/GenBank/DDBJ databases">
        <title>Ignatzschineria rhizosphaerae HR5S32.</title>
        <authorList>
            <person name="Sun J.Q."/>
            <person name="Feng J.Y."/>
        </authorList>
    </citation>
    <scope>NUCLEOTIDE SEQUENCE [LARGE SCALE GENOMIC DNA]</scope>
    <source>
        <strain evidence="13 14">HR5S32</strain>
    </source>
</reference>
<evidence type="ECO:0000256" key="5">
    <source>
        <dbReference type="ARBA" id="ARBA00022448"/>
    </source>
</evidence>
<keyword evidence="9 12" id="KW-1133">Transmembrane helix</keyword>
<comment type="subcellular location">
    <subcellularLocation>
        <location evidence="2">Cell inner membrane</location>
        <topology evidence="2">Multi-pass membrane protein</topology>
    </subcellularLocation>
</comment>
<keyword evidence="5" id="KW-0813">Transport</keyword>
<evidence type="ECO:0000256" key="10">
    <source>
        <dbReference type="ARBA" id="ARBA00023136"/>
    </source>
</evidence>
<keyword evidence="14" id="KW-1185">Reference proteome</keyword>
<proteinExistence type="inferred from homology"/>
<keyword evidence="10 12" id="KW-0472">Membrane</keyword>
<keyword evidence="8 12" id="KW-0812">Transmembrane</keyword>
<dbReference type="EMBL" id="CP093379">
    <property type="protein sequence ID" value="UNM95253.1"/>
    <property type="molecule type" value="Genomic_DNA"/>
</dbReference>
<dbReference type="NCBIfam" id="TIGR04407">
    <property type="entry name" value="LptF_YjgP"/>
    <property type="match status" value="1"/>
</dbReference>
<gene>
    <name evidence="13" type="primary">lptF</name>
    <name evidence="13" type="ORF">MMG00_08415</name>
</gene>
<feature type="transmembrane region" description="Helical" evidence="12">
    <location>
        <begin position="343"/>
        <end position="362"/>
    </location>
</feature>
<evidence type="ECO:0000256" key="8">
    <source>
        <dbReference type="ARBA" id="ARBA00022692"/>
    </source>
</evidence>
<evidence type="ECO:0000256" key="3">
    <source>
        <dbReference type="ARBA" id="ARBA00007725"/>
    </source>
</evidence>
<dbReference type="InterPro" id="IPR005495">
    <property type="entry name" value="LptG/LptF_permease"/>
</dbReference>
<dbReference type="InterPro" id="IPR030922">
    <property type="entry name" value="LptF"/>
</dbReference>
<evidence type="ECO:0000256" key="4">
    <source>
        <dbReference type="ARBA" id="ARBA00014213"/>
    </source>
</evidence>
<sequence>MKLINRYIRREIISTFAAVLLVLIAILLVQRLAFYLNQVINGSLSQSAVFSLLGLQIVRFVTELLPLSFLLASILAFGRLYKDSEMTALYALSMPVKRLYRILLQIGIPLSLFLLILNFWIVPEIAQIQDVVLKKAREDAQLTILKPGVFQKFANGKHTIYVQSIDTENGALRNIFIKSNTDKKDDFALLTAEKSEETKKNNEYVVTLAQRGTQEIDENNVRFIILEQGSRTSYLEEYAEVTYFDTLRLRIDVDNSNSWPSAISWSLGTLLQIDNPYVTRELQRRLSGPISIFLLILIIPALSHSKPRQGRFNKLILGVIFYVFYFNFIGMGLAWITSGKIPASIGIWWVHIVMFIFAFYIYRRYNRSL</sequence>
<feature type="transmembrane region" description="Helical" evidence="12">
    <location>
        <begin position="286"/>
        <end position="303"/>
    </location>
</feature>
<feature type="transmembrane region" description="Helical" evidence="12">
    <location>
        <begin position="99"/>
        <end position="121"/>
    </location>
</feature>
<name>A0ABY3X5H6_9GAMM</name>
<comment type="similarity">
    <text evidence="3">Belongs to the LptF/LptG family.</text>
</comment>
<comment type="function">
    <text evidence="1">Part of the ABC transporter complex LptBFG involved in the translocation of lipopolysaccharide (LPS) from the inner membrane to the outer membrane.</text>
</comment>
<evidence type="ECO:0000256" key="9">
    <source>
        <dbReference type="ARBA" id="ARBA00022989"/>
    </source>
</evidence>
<dbReference type="Proteomes" id="UP000829542">
    <property type="component" value="Chromosome"/>
</dbReference>
<keyword evidence="7" id="KW-0997">Cell inner membrane</keyword>
<feature type="transmembrane region" description="Helical" evidence="12">
    <location>
        <begin position="12"/>
        <end position="36"/>
    </location>
</feature>
<evidence type="ECO:0000313" key="13">
    <source>
        <dbReference type="EMBL" id="UNM95253.1"/>
    </source>
</evidence>
<evidence type="ECO:0000256" key="12">
    <source>
        <dbReference type="SAM" id="Phobius"/>
    </source>
</evidence>
<dbReference type="RefSeq" id="WP_242147315.1">
    <property type="nucleotide sequence ID" value="NZ_CP093379.1"/>
</dbReference>
<dbReference type="Pfam" id="PF03739">
    <property type="entry name" value="LptF_LptG"/>
    <property type="match status" value="1"/>
</dbReference>
<dbReference type="PANTHER" id="PTHR33529">
    <property type="entry name" value="SLR0882 PROTEIN-RELATED"/>
    <property type="match status" value="1"/>
</dbReference>
<evidence type="ECO:0000256" key="1">
    <source>
        <dbReference type="ARBA" id="ARBA00002265"/>
    </source>
</evidence>
<organism evidence="13 14">
    <name type="scientific">Ignatzschineria rhizosphaerae</name>
    <dbReference type="NCBI Taxonomy" id="2923279"/>
    <lineage>
        <taxon>Bacteria</taxon>
        <taxon>Pseudomonadati</taxon>
        <taxon>Pseudomonadota</taxon>
        <taxon>Gammaproteobacteria</taxon>
        <taxon>Cardiobacteriales</taxon>
        <taxon>Ignatzschineriaceae</taxon>
        <taxon>Ignatzschineria</taxon>
    </lineage>
</organism>